<reference evidence="3 4" key="1">
    <citation type="submission" date="2024-07" db="EMBL/GenBank/DDBJ databases">
        <authorList>
            <person name="Tripathy S."/>
        </authorList>
    </citation>
    <scope>NUCLEOTIDE SEQUENCE [LARGE SCALE GENOMIC DNA]</scope>
    <source>
        <strain evidence="3 4">VB511288_2</strain>
    </source>
</reference>
<evidence type="ECO:0000256" key="1">
    <source>
        <dbReference type="SAM" id="MobiDB-lite"/>
    </source>
</evidence>
<sequence>MTNARGCKLMFRKLLLLLVMSLWGSVVLPLPQKASAVTPLTLAVIQEFRNLVQLMPQNKPKRKARKLDAMIPGDGLSTGRAALAELRFNDGSIARIGQQAIFQFVPQTRNLKLSNGTALLLIPPGQGQTRVNTPNAAAAIRGSALFVRYDPQTDTTIVGALTNSGIQVQNKKASQNQKLKAGQLIVIVKERFQGLYDFDLRTFYETSNLVRGLNLTLKNGVPSLDPSLASIQAETAEAVATQQPLTGAGVIENPPILTTTTSSGDTSTRHNSDRIDNNVMRDRSPIENFPDTGQVVSNTGKRSNSQPGTQPGNNNPGNNPGNGNPGNGNPGNDKPVGNPGNGNPGNGNPGNDKPVGNPGNENPGNGNPGNGNPGNDKPVGNPGNENPGNGNPGNGNPGNGNPGNDKPVGNPGNENPGNGNPGNGNPGNDKPVGNPGNENPGNGNPGNGNPGNDKPVGNPGNENPGNGNPGNGNPGNGNPGNDKPVGNPGNENPGN</sequence>
<feature type="compositionally biased region" description="Gly residues" evidence="1">
    <location>
        <begin position="467"/>
        <end position="478"/>
    </location>
</feature>
<dbReference type="Proteomes" id="UP001629223">
    <property type="component" value="Unassembled WGS sequence"/>
</dbReference>
<comment type="caution">
    <text evidence="3">The sequence shown here is derived from an EMBL/GenBank/DDBJ whole genome shotgun (WGS) entry which is preliminary data.</text>
</comment>
<feature type="compositionally biased region" description="Low complexity" evidence="1">
    <location>
        <begin position="450"/>
        <end position="466"/>
    </location>
</feature>
<evidence type="ECO:0000259" key="2">
    <source>
        <dbReference type="Pfam" id="PF04773"/>
    </source>
</evidence>
<organism evidence="3 4">
    <name type="scientific">Tolypothrix campylonemoides VB511288_2</name>
    <dbReference type="NCBI Taxonomy" id="3232311"/>
    <lineage>
        <taxon>Bacteria</taxon>
        <taxon>Bacillati</taxon>
        <taxon>Cyanobacteriota</taxon>
        <taxon>Cyanophyceae</taxon>
        <taxon>Nostocales</taxon>
        <taxon>Tolypothrichaceae</taxon>
        <taxon>Tolypothrix</taxon>
    </lineage>
</organism>
<feature type="non-terminal residue" evidence="3">
    <location>
        <position position="495"/>
    </location>
</feature>
<feature type="compositionally biased region" description="Low complexity" evidence="1">
    <location>
        <begin position="426"/>
        <end position="442"/>
    </location>
</feature>
<feature type="compositionally biased region" description="Low complexity" evidence="1">
    <location>
        <begin position="402"/>
        <end position="418"/>
    </location>
</feature>
<protein>
    <submittedName>
        <fullName evidence="3">FecR domain-containing protein</fullName>
    </submittedName>
</protein>
<gene>
    <name evidence="3" type="ORF">AB0756_16440</name>
</gene>
<feature type="compositionally biased region" description="Polar residues" evidence="1">
    <location>
        <begin position="294"/>
        <end position="310"/>
    </location>
</feature>
<accession>A0ABW8XAK2</accession>
<feature type="region of interest" description="Disordered" evidence="1">
    <location>
        <begin position="249"/>
        <end position="495"/>
    </location>
</feature>
<proteinExistence type="predicted"/>
<dbReference type="Gene3D" id="2.60.120.1440">
    <property type="match status" value="1"/>
</dbReference>
<evidence type="ECO:0000313" key="3">
    <source>
        <dbReference type="EMBL" id="MFL9818642.1"/>
    </source>
</evidence>
<dbReference type="Pfam" id="PF04773">
    <property type="entry name" value="FecR"/>
    <property type="match status" value="1"/>
</dbReference>
<dbReference type="InterPro" id="IPR006860">
    <property type="entry name" value="FecR"/>
</dbReference>
<name>A0ABW8XAK2_9CYAN</name>
<feature type="compositionally biased region" description="Gly residues" evidence="1">
    <location>
        <begin position="390"/>
        <end position="401"/>
    </location>
</feature>
<feature type="compositionally biased region" description="Basic and acidic residues" evidence="1">
    <location>
        <begin position="267"/>
        <end position="285"/>
    </location>
</feature>
<feature type="compositionally biased region" description="Gly residues" evidence="1">
    <location>
        <begin position="339"/>
        <end position="348"/>
    </location>
</feature>
<dbReference type="RefSeq" id="WP_408103997.1">
    <property type="nucleotide sequence ID" value="NZ_JBFPMW010000004.1"/>
</dbReference>
<feature type="compositionally biased region" description="Low complexity" evidence="1">
    <location>
        <begin position="349"/>
        <end position="365"/>
    </location>
</feature>
<dbReference type="EMBL" id="JBFPMW010000004">
    <property type="protein sequence ID" value="MFL9818642.1"/>
    <property type="molecule type" value="Genomic_DNA"/>
</dbReference>
<evidence type="ECO:0000313" key="4">
    <source>
        <dbReference type="Proteomes" id="UP001629223"/>
    </source>
</evidence>
<keyword evidence="4" id="KW-1185">Reference proteome</keyword>
<feature type="compositionally biased region" description="Low complexity" evidence="1">
    <location>
        <begin position="311"/>
        <end position="322"/>
    </location>
</feature>
<feature type="domain" description="FecR protein" evidence="2">
    <location>
        <begin position="76"/>
        <end position="153"/>
    </location>
</feature>
<feature type="compositionally biased region" description="Low complexity" evidence="1">
    <location>
        <begin position="479"/>
        <end position="495"/>
    </location>
</feature>
<feature type="compositionally biased region" description="Low complexity" evidence="1">
    <location>
        <begin position="373"/>
        <end position="389"/>
    </location>
</feature>